<accession>A0A3P5Y199</accession>
<gene>
    <name evidence="1" type="ORF">BRAA09T38557Z</name>
</gene>
<organism evidence="1">
    <name type="scientific">Brassica campestris</name>
    <name type="common">Field mustard</name>
    <dbReference type="NCBI Taxonomy" id="3711"/>
    <lineage>
        <taxon>Eukaryota</taxon>
        <taxon>Viridiplantae</taxon>
        <taxon>Streptophyta</taxon>
        <taxon>Embryophyta</taxon>
        <taxon>Tracheophyta</taxon>
        <taxon>Spermatophyta</taxon>
        <taxon>Magnoliopsida</taxon>
        <taxon>eudicotyledons</taxon>
        <taxon>Gunneridae</taxon>
        <taxon>Pentapetalae</taxon>
        <taxon>rosids</taxon>
        <taxon>malvids</taxon>
        <taxon>Brassicales</taxon>
        <taxon>Brassicaceae</taxon>
        <taxon>Brassiceae</taxon>
        <taxon>Brassica</taxon>
    </lineage>
</organism>
<proteinExistence type="predicted"/>
<name>A0A3P5Y199_BRACM</name>
<sequence length="47" mass="5170">MFLQLRSTNKILIPCLGVGTSPARIMRTMGCTFASHGLLVFSKKWSA</sequence>
<evidence type="ECO:0000313" key="1">
    <source>
        <dbReference type="EMBL" id="VDC60946.1"/>
    </source>
</evidence>
<reference evidence="1" key="1">
    <citation type="submission" date="2018-11" db="EMBL/GenBank/DDBJ databases">
        <authorList>
            <consortium name="Genoscope - CEA"/>
            <person name="William W."/>
        </authorList>
    </citation>
    <scope>NUCLEOTIDE SEQUENCE</scope>
</reference>
<dbReference type="EMBL" id="LR031568">
    <property type="protein sequence ID" value="VDC60946.1"/>
    <property type="molecule type" value="Genomic_DNA"/>
</dbReference>
<protein>
    <submittedName>
        <fullName evidence="1">Uncharacterized protein</fullName>
    </submittedName>
</protein>
<dbReference type="AlphaFoldDB" id="A0A3P5Y199"/>